<dbReference type="RefSeq" id="WP_380861591.1">
    <property type="nucleotide sequence ID" value="NZ_JBHRXV010000010.1"/>
</dbReference>
<comment type="similarity">
    <text evidence="7">Belongs to the glycosyl hydrolase 18 family.</text>
</comment>
<feature type="chain" id="PRO_5046752394" description="chitinase" evidence="9">
    <location>
        <begin position="18"/>
        <end position="532"/>
    </location>
</feature>
<name>A0ABV7XBI7_9SPHN</name>
<dbReference type="Pfam" id="PF00704">
    <property type="entry name" value="Glyco_hydro_18"/>
    <property type="match status" value="1"/>
</dbReference>
<keyword evidence="4" id="KW-0146">Chitin degradation</keyword>
<evidence type="ECO:0000313" key="13">
    <source>
        <dbReference type="Proteomes" id="UP001595615"/>
    </source>
</evidence>
<dbReference type="Gene3D" id="3.20.20.80">
    <property type="entry name" value="Glycosidases"/>
    <property type="match status" value="1"/>
</dbReference>
<evidence type="ECO:0000256" key="1">
    <source>
        <dbReference type="ARBA" id="ARBA00000822"/>
    </source>
</evidence>
<dbReference type="InterPro" id="IPR029070">
    <property type="entry name" value="Chitinase_insertion_sf"/>
</dbReference>
<evidence type="ECO:0000256" key="2">
    <source>
        <dbReference type="ARBA" id="ARBA00012729"/>
    </source>
</evidence>
<evidence type="ECO:0000256" key="3">
    <source>
        <dbReference type="ARBA" id="ARBA00022801"/>
    </source>
</evidence>
<dbReference type="InterPro" id="IPR017853">
    <property type="entry name" value="GH"/>
</dbReference>
<evidence type="ECO:0000256" key="4">
    <source>
        <dbReference type="ARBA" id="ARBA00023024"/>
    </source>
</evidence>
<dbReference type="SUPFAM" id="SSF51445">
    <property type="entry name" value="(Trans)glycosidases"/>
    <property type="match status" value="1"/>
</dbReference>
<gene>
    <name evidence="12" type="ORF">ACFOMD_11845</name>
</gene>
<dbReference type="EMBL" id="JBHRXV010000010">
    <property type="protein sequence ID" value="MFC3713271.1"/>
    <property type="molecule type" value="Genomic_DNA"/>
</dbReference>
<evidence type="ECO:0000256" key="8">
    <source>
        <dbReference type="SAM" id="MobiDB-lite"/>
    </source>
</evidence>
<feature type="domain" description="Ig-like" evidence="10">
    <location>
        <begin position="39"/>
        <end position="122"/>
    </location>
</feature>
<comment type="catalytic activity">
    <reaction evidence="1">
        <text>Random endo-hydrolysis of N-acetyl-beta-D-glucosaminide (1-&gt;4)-beta-linkages in chitin and chitodextrins.</text>
        <dbReference type="EC" id="3.2.1.14"/>
    </reaction>
</comment>
<dbReference type="Proteomes" id="UP001595615">
    <property type="component" value="Unassembled WGS sequence"/>
</dbReference>
<evidence type="ECO:0000259" key="10">
    <source>
        <dbReference type="PROSITE" id="PS50835"/>
    </source>
</evidence>
<evidence type="ECO:0000256" key="9">
    <source>
        <dbReference type="SAM" id="SignalP"/>
    </source>
</evidence>
<keyword evidence="4" id="KW-0624">Polysaccharide degradation</keyword>
<dbReference type="PROSITE" id="PS50835">
    <property type="entry name" value="IG_LIKE"/>
    <property type="match status" value="1"/>
</dbReference>
<dbReference type="PROSITE" id="PS51910">
    <property type="entry name" value="GH18_2"/>
    <property type="match status" value="1"/>
</dbReference>
<dbReference type="PANTHER" id="PTHR11177:SF317">
    <property type="entry name" value="CHITINASE 12-RELATED"/>
    <property type="match status" value="1"/>
</dbReference>
<keyword evidence="5 6" id="KW-0326">Glycosidase</keyword>
<keyword evidence="4" id="KW-0119">Carbohydrate metabolism</keyword>
<feature type="signal peptide" evidence="9">
    <location>
        <begin position="1"/>
        <end position="17"/>
    </location>
</feature>
<dbReference type="EC" id="3.2.1.14" evidence="2"/>
<organism evidence="12 13">
    <name type="scientific">Sphingoaurantiacus capsulatus</name>
    <dbReference type="NCBI Taxonomy" id="1771310"/>
    <lineage>
        <taxon>Bacteria</taxon>
        <taxon>Pseudomonadati</taxon>
        <taxon>Pseudomonadota</taxon>
        <taxon>Alphaproteobacteria</taxon>
        <taxon>Sphingomonadales</taxon>
        <taxon>Sphingosinicellaceae</taxon>
        <taxon>Sphingoaurantiacus</taxon>
    </lineage>
</organism>
<feature type="region of interest" description="Disordered" evidence="8">
    <location>
        <begin position="178"/>
        <end position="203"/>
    </location>
</feature>
<evidence type="ECO:0000256" key="6">
    <source>
        <dbReference type="RuleBase" id="RU000489"/>
    </source>
</evidence>
<dbReference type="InterPro" id="IPR011583">
    <property type="entry name" value="Chitinase_II/V-like_cat"/>
</dbReference>
<evidence type="ECO:0000313" key="12">
    <source>
        <dbReference type="EMBL" id="MFC3713271.1"/>
    </source>
</evidence>
<evidence type="ECO:0000256" key="7">
    <source>
        <dbReference type="RuleBase" id="RU004453"/>
    </source>
</evidence>
<dbReference type="InterPro" id="IPR050314">
    <property type="entry name" value="Glycosyl_Hydrlase_18"/>
</dbReference>
<dbReference type="PANTHER" id="PTHR11177">
    <property type="entry name" value="CHITINASE"/>
    <property type="match status" value="1"/>
</dbReference>
<dbReference type="PROSITE" id="PS01095">
    <property type="entry name" value="GH18_1"/>
    <property type="match status" value="1"/>
</dbReference>
<proteinExistence type="inferred from homology"/>
<dbReference type="GO" id="GO:0016787">
    <property type="term" value="F:hydrolase activity"/>
    <property type="evidence" value="ECO:0007669"/>
    <property type="project" value="UniProtKB-KW"/>
</dbReference>
<dbReference type="SMART" id="SM00636">
    <property type="entry name" value="Glyco_18"/>
    <property type="match status" value="1"/>
</dbReference>
<dbReference type="InterPro" id="IPR001579">
    <property type="entry name" value="Glyco_hydro_18_chit_AS"/>
</dbReference>
<accession>A0ABV7XBI7</accession>
<feature type="domain" description="GH18" evidence="11">
    <location>
        <begin position="138"/>
        <end position="532"/>
    </location>
</feature>
<comment type="caution">
    <text evidence="12">The sequence shown here is derived from an EMBL/GenBank/DDBJ whole genome shotgun (WGS) entry which is preliminary data.</text>
</comment>
<dbReference type="InterPro" id="IPR007110">
    <property type="entry name" value="Ig-like_dom"/>
</dbReference>
<reference evidence="13" key="1">
    <citation type="journal article" date="2019" name="Int. J. Syst. Evol. Microbiol.">
        <title>The Global Catalogue of Microorganisms (GCM) 10K type strain sequencing project: providing services to taxonomists for standard genome sequencing and annotation.</title>
        <authorList>
            <consortium name="The Broad Institute Genomics Platform"/>
            <consortium name="The Broad Institute Genome Sequencing Center for Infectious Disease"/>
            <person name="Wu L."/>
            <person name="Ma J."/>
        </authorList>
    </citation>
    <scope>NUCLEOTIDE SEQUENCE [LARGE SCALE GENOMIC DNA]</scope>
    <source>
        <strain evidence="13">KCTC 42644</strain>
    </source>
</reference>
<dbReference type="InterPro" id="IPR001223">
    <property type="entry name" value="Glyco_hydro18_cat"/>
</dbReference>
<protein>
    <recommendedName>
        <fullName evidence="2">chitinase</fullName>
        <ecNumber evidence="2">3.2.1.14</ecNumber>
    </recommendedName>
</protein>
<keyword evidence="13" id="KW-1185">Reference proteome</keyword>
<dbReference type="Gene3D" id="3.10.50.10">
    <property type="match status" value="1"/>
</dbReference>
<sequence length="532" mass="56045">MLFALSPLARATPLALALLLAACGGEDGGSTPTGAGGGPVVDPLPVQISIAPTEVSLATGESRTFACTVTNSPQTGCLWSVDSGGGSITDGGVYTAPATAGTYRVTVRAVANQSATASAVVRVAGGTVPPPAPGGSTPWVTGYYAGWFWDQMYPPQEVDMSAMTHFVFGRVAPGGGSLQGRPGQVVEGAGTAHQSGLSPDGSRSVEDYLVKRAHDAGIKALLMLGGDGADGDGFLRSTADDVRPGFVRAIVDYLVLHNYDGVDIDWENRLEGWPEQNISAAEARRRLKALITEVRAEANARPRYRGSNAPVLVTFPGYAVSINFLEPGGKVEAWQAEVANMVDQYNLMSYGIGTAFNGAGWSSWFTGPIFGATGATPIDLDSSIKAYVATGVPRSKIGIGIGFYGIYYGPSITGPRQSTERNNIFEVDDVALRYAELDRMGYLSNGTYRFDDTAKSSYRVYGAGGYIPTADPRRNPAGFLSYEDDASIAAKGEWVRSTGVGGTILWTVNYGYLPASKTNPLLASVKRHFLAR</sequence>
<evidence type="ECO:0000259" key="11">
    <source>
        <dbReference type="PROSITE" id="PS51910"/>
    </source>
</evidence>
<keyword evidence="9" id="KW-0732">Signal</keyword>
<keyword evidence="3 6" id="KW-0378">Hydrolase</keyword>
<evidence type="ECO:0000256" key="5">
    <source>
        <dbReference type="ARBA" id="ARBA00023295"/>
    </source>
</evidence>